<dbReference type="InterPro" id="IPR016181">
    <property type="entry name" value="Acyl_CoA_acyltransferase"/>
</dbReference>
<dbReference type="KEGG" id="bcir:C2I06_10590"/>
<dbReference type="GO" id="GO:0016747">
    <property type="term" value="F:acyltransferase activity, transferring groups other than amino-acyl groups"/>
    <property type="evidence" value="ECO:0007669"/>
    <property type="project" value="InterPro"/>
</dbReference>
<gene>
    <name evidence="1" type="ORF">CHH57_15925</name>
</gene>
<dbReference type="PANTHER" id="PTHR41700">
    <property type="entry name" value="GCN5-RELATED N-ACETYLTRANSFERASE"/>
    <property type="match status" value="1"/>
</dbReference>
<evidence type="ECO:0000313" key="2">
    <source>
        <dbReference type="Proteomes" id="UP000216961"/>
    </source>
</evidence>
<dbReference type="PROSITE" id="PS51186">
    <property type="entry name" value="GNAT"/>
    <property type="match status" value="1"/>
</dbReference>
<sequence length="279" mass="31901">MLIHSFNKGGTTTVDPYIIREVTEKAEIQLVVSLQDSIWGRTNTTPYPFLVASIHNGGMIIGAFLKEELVGFCYSFPGFHQKEIYLVSHMMAVKAKDRNAGLGFKMKVKQKEMALKRGYSKIIWTFDPLESRNANLNIAKLGGVVKTYYPNHYGSMEDELNGGLPSDRFLLEWDIGKLSVNPHPAGEQIPSLVTWKTIKEIPIPLSFELLSKKADTYKVPVPKNIHTIKEKDFATAEKWRMMLRNVFTHLFSRGYIIHSYHKTNELVNYYIVSLNKENE</sequence>
<dbReference type="InterPro" id="IPR038764">
    <property type="entry name" value="GNAT_N_AcTrfase_prd"/>
</dbReference>
<organism evidence="1 2">
    <name type="scientific">Niallia circulans</name>
    <name type="common">Bacillus circulans</name>
    <dbReference type="NCBI Taxonomy" id="1397"/>
    <lineage>
        <taxon>Bacteria</taxon>
        <taxon>Bacillati</taxon>
        <taxon>Bacillota</taxon>
        <taxon>Bacilli</taxon>
        <taxon>Bacillales</taxon>
        <taxon>Bacillaceae</taxon>
        <taxon>Niallia</taxon>
    </lineage>
</organism>
<dbReference type="EMBL" id="NPBQ01000097">
    <property type="protein sequence ID" value="PAD82189.1"/>
    <property type="molecule type" value="Genomic_DNA"/>
</dbReference>
<dbReference type="AlphaFoldDB" id="A0A268FA24"/>
<dbReference type="Proteomes" id="UP000216961">
    <property type="component" value="Unassembled WGS sequence"/>
</dbReference>
<accession>A0A268FA24</accession>
<dbReference type="PANTHER" id="PTHR41700:SF1">
    <property type="entry name" value="N-ACETYLTRANSFERASE DOMAIN-CONTAINING PROTEIN"/>
    <property type="match status" value="1"/>
</dbReference>
<dbReference type="Gene3D" id="3.40.630.30">
    <property type="match status" value="1"/>
</dbReference>
<dbReference type="CDD" id="cd04301">
    <property type="entry name" value="NAT_SF"/>
    <property type="match status" value="1"/>
</dbReference>
<dbReference type="InterPro" id="IPR000182">
    <property type="entry name" value="GNAT_dom"/>
</dbReference>
<reference evidence="1 2" key="1">
    <citation type="submission" date="2017-07" db="EMBL/GenBank/DDBJ databases">
        <title>Isolation and whole genome analysis of endospore-forming bacteria from heroin.</title>
        <authorList>
            <person name="Kalinowski J."/>
            <person name="Ahrens B."/>
            <person name="Al-Dilaimi A."/>
            <person name="Winkler A."/>
            <person name="Wibberg D."/>
            <person name="Schleenbecker U."/>
            <person name="Ruckert C."/>
            <person name="Wolfel R."/>
            <person name="Grass G."/>
        </authorList>
    </citation>
    <scope>NUCLEOTIDE SEQUENCE [LARGE SCALE GENOMIC DNA]</scope>
    <source>
        <strain evidence="1 2">7521-2</strain>
    </source>
</reference>
<protein>
    <submittedName>
        <fullName evidence="1">Uncharacterized protein</fullName>
    </submittedName>
</protein>
<name>A0A268FA24_NIACI</name>
<dbReference type="SUPFAM" id="SSF55729">
    <property type="entry name" value="Acyl-CoA N-acyltransferases (Nat)"/>
    <property type="match status" value="1"/>
</dbReference>
<evidence type="ECO:0000313" key="1">
    <source>
        <dbReference type="EMBL" id="PAD82189.1"/>
    </source>
</evidence>
<comment type="caution">
    <text evidence="1">The sequence shown here is derived from an EMBL/GenBank/DDBJ whole genome shotgun (WGS) entry which is preliminary data.</text>
</comment>
<proteinExistence type="predicted"/>